<dbReference type="OrthoDB" id="643766at2"/>
<dbReference type="STRING" id="536979.SAMN04488055_4619"/>
<dbReference type="PIRSF" id="PIRSF018266">
    <property type="entry name" value="FecR"/>
    <property type="match status" value="1"/>
</dbReference>
<evidence type="ECO:0000259" key="3">
    <source>
        <dbReference type="Pfam" id="PF16344"/>
    </source>
</evidence>
<evidence type="ECO:0000259" key="2">
    <source>
        <dbReference type="Pfam" id="PF04773"/>
    </source>
</evidence>
<gene>
    <name evidence="4" type="ORF">SAMN04488055_4619</name>
</gene>
<evidence type="ECO:0000313" key="5">
    <source>
        <dbReference type="Proteomes" id="UP000185003"/>
    </source>
</evidence>
<proteinExistence type="predicted"/>
<dbReference type="FunFam" id="2.60.120.1440:FF:000001">
    <property type="entry name" value="Putative anti-sigma factor"/>
    <property type="match status" value="1"/>
</dbReference>
<accession>A0A1N6JX41</accession>
<dbReference type="InterPro" id="IPR012373">
    <property type="entry name" value="Ferrdict_sens_TM"/>
</dbReference>
<dbReference type="EMBL" id="FSRA01000002">
    <property type="protein sequence ID" value="SIO48890.1"/>
    <property type="molecule type" value="Genomic_DNA"/>
</dbReference>
<keyword evidence="1" id="KW-1133">Transmembrane helix</keyword>
<dbReference type="Proteomes" id="UP000185003">
    <property type="component" value="Unassembled WGS sequence"/>
</dbReference>
<name>A0A1N6JX41_9BACT</name>
<feature type="domain" description="Protein FecR C-terminal" evidence="3">
    <location>
        <begin position="289"/>
        <end position="357"/>
    </location>
</feature>
<evidence type="ECO:0000313" key="4">
    <source>
        <dbReference type="EMBL" id="SIO48890.1"/>
    </source>
</evidence>
<dbReference type="InterPro" id="IPR032508">
    <property type="entry name" value="FecR_C"/>
</dbReference>
<dbReference type="AlphaFoldDB" id="A0A1N6JX41"/>
<sequence>MKDTNRIWFLMGKELSHSITLEEEEELRALLASEPELWYSYELIQAVYQMDDVTQEYVQEIKSLLDNRIEPERLNLILLTKLEETDRQVQPVPPSKYRSLYRFAAVFAGIAVLSLATWLIFKPAVVKEPAIVAMQEIVAPKGARKHITLADGTTVWLNAGSKLSYPADFSLAKREVYLSGEAYFKVVHHDEYNFIVHTAEADIKDLGTTFNVKAYEGSSKTETTLIEGALEVSLRKDPAKKMLMVPREKLVLQHKQPTLAKEVKVFEVSTIVPFEKTNDIVETAWVENKLIFRNERFESLALMMERRYNVSIIIKDKTIKEYQLTGIFKNENLTQALKLLQVIAPFKFKINNEQVVIYK</sequence>
<keyword evidence="5" id="KW-1185">Reference proteome</keyword>
<feature type="domain" description="FecR protein" evidence="2">
    <location>
        <begin position="136"/>
        <end position="230"/>
    </location>
</feature>
<dbReference type="Pfam" id="PF04773">
    <property type="entry name" value="FecR"/>
    <property type="match status" value="1"/>
</dbReference>
<keyword evidence="1" id="KW-0812">Transmembrane</keyword>
<dbReference type="InterPro" id="IPR006860">
    <property type="entry name" value="FecR"/>
</dbReference>
<dbReference type="Gene3D" id="2.60.120.1440">
    <property type="match status" value="1"/>
</dbReference>
<keyword evidence="1" id="KW-0472">Membrane</keyword>
<dbReference type="PANTHER" id="PTHR30273:SF2">
    <property type="entry name" value="PROTEIN FECR"/>
    <property type="match status" value="1"/>
</dbReference>
<organism evidence="4 5">
    <name type="scientific">Chitinophaga niabensis</name>
    <dbReference type="NCBI Taxonomy" id="536979"/>
    <lineage>
        <taxon>Bacteria</taxon>
        <taxon>Pseudomonadati</taxon>
        <taxon>Bacteroidota</taxon>
        <taxon>Chitinophagia</taxon>
        <taxon>Chitinophagales</taxon>
        <taxon>Chitinophagaceae</taxon>
        <taxon>Chitinophaga</taxon>
    </lineage>
</organism>
<dbReference type="Gene3D" id="3.55.50.30">
    <property type="match status" value="1"/>
</dbReference>
<feature type="transmembrane region" description="Helical" evidence="1">
    <location>
        <begin position="100"/>
        <end position="121"/>
    </location>
</feature>
<dbReference type="RefSeq" id="WP_074241937.1">
    <property type="nucleotide sequence ID" value="NZ_FSRA01000002.1"/>
</dbReference>
<dbReference type="Pfam" id="PF16344">
    <property type="entry name" value="FecR_C"/>
    <property type="match status" value="1"/>
</dbReference>
<dbReference type="GO" id="GO:0016989">
    <property type="term" value="F:sigma factor antagonist activity"/>
    <property type="evidence" value="ECO:0007669"/>
    <property type="project" value="TreeGrafter"/>
</dbReference>
<protein>
    <submittedName>
        <fullName evidence="4">Ferric-dicitrate binding protein FerR, regulates iron transport through sigma-19</fullName>
    </submittedName>
</protein>
<dbReference type="PANTHER" id="PTHR30273">
    <property type="entry name" value="PERIPLASMIC SIGNAL SENSOR AND SIGMA FACTOR ACTIVATOR FECR-RELATED"/>
    <property type="match status" value="1"/>
</dbReference>
<reference evidence="4 5" key="1">
    <citation type="submission" date="2016-11" db="EMBL/GenBank/DDBJ databases">
        <authorList>
            <person name="Jaros S."/>
            <person name="Januszkiewicz K."/>
            <person name="Wedrychowicz H."/>
        </authorList>
    </citation>
    <scope>NUCLEOTIDE SEQUENCE [LARGE SCALE GENOMIC DNA]</scope>
    <source>
        <strain evidence="4 5">DSM 24787</strain>
    </source>
</reference>
<evidence type="ECO:0000256" key="1">
    <source>
        <dbReference type="SAM" id="Phobius"/>
    </source>
</evidence>